<evidence type="ECO:0000256" key="4">
    <source>
        <dbReference type="ARBA" id="ARBA00022490"/>
    </source>
</evidence>
<evidence type="ECO:0000256" key="2">
    <source>
        <dbReference type="ARBA" id="ARBA00004186"/>
    </source>
</evidence>
<evidence type="ECO:0000313" key="11">
    <source>
        <dbReference type="Proteomes" id="UP001163828"/>
    </source>
</evidence>
<feature type="compositionally biased region" description="Polar residues" evidence="8">
    <location>
        <begin position="962"/>
        <end position="984"/>
    </location>
</feature>
<evidence type="ECO:0000256" key="5">
    <source>
        <dbReference type="ARBA" id="ARBA00022829"/>
    </source>
</evidence>
<evidence type="ECO:0000256" key="3">
    <source>
        <dbReference type="ARBA" id="ARBA00010042"/>
    </source>
</evidence>
<sequence>MAAQSDITQWANYVRSSMAFDPGRQYFQDQIQKHGFDFLDNYLDNILAKKKEDDVVDLLKTPGRKKIMSKKPHASSKLKKTVSVQGPHEEKENLPSINPFQKALLHAKAEDEPSPRDLSNALQTTNTDFLQHSPILHSSGKRSSASTPIKPNDVPSFCSPSPVVRPHDALQASGDKILAPLELSMIAEDDESAERSHLAALPSQPSPPSDSLSPADPADTIGAVSLPVDVADPVDLSTSSSANTFHSIPLHSPLVSPRYSSSHGSQADIPPSSVADTKDEDAPAHPPSTDKLAFGSMYTVSRETSPIYEEETVPLRDEDMAIDSSQHPPPVFPSLPGPMPLRKSTRTPRDPSTGGTLVAAATPSTGVGKRTSWLMKAREVKAMEAKPITGASLGASSAKRKSSDMLGDFHPESLQDEEVRHAKASKQAVADVAPINATAGSEKVQFVTGEEQKVHSAEAEPFTENLGVLDQFKKTVQGLGIGKAKGKSLGGAAAMSALTEAKALAEAKVTEQILKSEEGTTDALGLPTHVLSTTFQKEDSIKVSPVLERKSDSGRLSISDLVVHNVEAKEKEVFHLIRQEHEVTTKDQVVVPVHAFTPPSGPVFNKPPPVFVPPSLAIKSMPKTDAPPLLPSKFSKPPSMSVGLSPSLRLSPVNRPLPISAHSTLESIQSDRSENIFGSQDALAWLPSTQETELEDSQPQTYPHQLDEDDSWPIEEKLPEGLHWNFGGDSTNTWSSSEPNHTSKVFPEQTSTQIMPFDRQPSPGNVPGAFEMDIDDIDEEFTAANLSIDPGKLTVSLVEPKLNRSQSQSSMASTSSSQSNAGMFSQATKFVNNILGTSKKNKTEVKSLQLAAAAAKKEQEEKDKKATVLKNMELRRQQAIQRKAEEERIKELEGEKKLKEEVERRKREREDQTDKRPLKIPNNGVMKKDEDSTFKRKLPEIKKAPSKMVPPPNSKSAFKPTQKATGLHSSTSINPPHSNTTSSAIAGPSNKAPLAIAKLKAKTPAKAPIVDEEIAHPSQHVQNQMAARVKAQLEAARSEPAVPSESIELPEVDSEYSDSDDEDRVKKFDPPHWAQSPELRQALMDQSSINPDNIFGPIRPLRMEEIFRSRSNRFRARTSSANWVGTDQLTLDEEREYARRMGYR</sequence>
<feature type="compositionally biased region" description="Acidic residues" evidence="8">
    <location>
        <begin position="1048"/>
        <end position="1062"/>
    </location>
</feature>
<feature type="region of interest" description="Disordered" evidence="8">
    <location>
        <begin position="134"/>
        <end position="167"/>
    </location>
</feature>
<feature type="compositionally biased region" description="Basic and acidic residues" evidence="8">
    <location>
        <begin position="883"/>
        <end position="917"/>
    </location>
</feature>
<keyword evidence="11" id="KW-1185">Reference proteome</keyword>
<dbReference type="EMBL" id="MU790502">
    <property type="protein sequence ID" value="KAJ4002313.1"/>
    <property type="molecule type" value="Genomic_DNA"/>
</dbReference>
<feature type="region of interest" description="Disordered" evidence="8">
    <location>
        <begin position="883"/>
        <end position="988"/>
    </location>
</feature>
<gene>
    <name evidence="10" type="ORF">F5050DRAFT_1716788</name>
</gene>
<comment type="caution">
    <text evidence="10">The sequence shown here is derived from an EMBL/GenBank/DDBJ whole genome shotgun (WGS) entry which is preliminary data.</text>
</comment>
<feature type="region of interest" description="Disordered" evidence="8">
    <location>
        <begin position="69"/>
        <end position="94"/>
    </location>
</feature>
<evidence type="ECO:0000313" key="10">
    <source>
        <dbReference type="EMBL" id="KAJ4002313.1"/>
    </source>
</evidence>
<organism evidence="10 11">
    <name type="scientific">Lentinula boryana</name>
    <dbReference type="NCBI Taxonomy" id="40481"/>
    <lineage>
        <taxon>Eukaryota</taxon>
        <taxon>Fungi</taxon>
        <taxon>Dikarya</taxon>
        <taxon>Basidiomycota</taxon>
        <taxon>Agaricomycotina</taxon>
        <taxon>Agaricomycetes</taxon>
        <taxon>Agaricomycetidae</taxon>
        <taxon>Agaricales</taxon>
        <taxon>Marasmiineae</taxon>
        <taxon>Omphalotaceae</taxon>
        <taxon>Lentinula</taxon>
    </lineage>
</organism>
<feature type="region of interest" description="Disordered" evidence="8">
    <location>
        <begin position="1018"/>
        <end position="1092"/>
    </location>
</feature>
<keyword evidence="5" id="KW-0159">Chromosome partition</keyword>
<feature type="compositionally biased region" description="Basic residues" evidence="8">
    <location>
        <begin position="69"/>
        <end position="80"/>
    </location>
</feature>
<feature type="region of interest" description="Disordered" evidence="8">
    <location>
        <begin position="802"/>
        <end position="821"/>
    </location>
</feature>
<dbReference type="PANTHER" id="PTHR13142:SF1">
    <property type="entry name" value="INNER CENTROMERE PROTEIN"/>
    <property type="match status" value="1"/>
</dbReference>
<dbReference type="Proteomes" id="UP001163828">
    <property type="component" value="Unassembled WGS sequence"/>
</dbReference>
<evidence type="ECO:0000259" key="9">
    <source>
        <dbReference type="Pfam" id="PF03941"/>
    </source>
</evidence>
<feature type="region of interest" description="Disordered" evidence="8">
    <location>
        <begin position="321"/>
        <end position="363"/>
    </location>
</feature>
<evidence type="ECO:0000256" key="8">
    <source>
        <dbReference type="SAM" id="MobiDB-lite"/>
    </source>
</evidence>
<dbReference type="InterPro" id="IPR005635">
    <property type="entry name" value="Inner_centromere_prot_ARK-bd"/>
</dbReference>
<dbReference type="Gene3D" id="6.10.250.2990">
    <property type="match status" value="1"/>
</dbReference>
<dbReference type="Pfam" id="PF03941">
    <property type="entry name" value="INCENP_ARK-bind"/>
    <property type="match status" value="1"/>
</dbReference>
<feature type="region of interest" description="Disordered" evidence="8">
    <location>
        <begin position="256"/>
        <end position="297"/>
    </location>
</feature>
<reference evidence="10" key="1">
    <citation type="submission" date="2022-08" db="EMBL/GenBank/DDBJ databases">
        <authorList>
            <consortium name="DOE Joint Genome Institute"/>
            <person name="Min B."/>
            <person name="Riley R."/>
            <person name="Sierra-Patev S."/>
            <person name="Naranjo-Ortiz M."/>
            <person name="Looney B."/>
            <person name="Konkel Z."/>
            <person name="Slot J.C."/>
            <person name="Sakamoto Y."/>
            <person name="Steenwyk J.L."/>
            <person name="Rokas A."/>
            <person name="Carro J."/>
            <person name="Camarero S."/>
            <person name="Ferreira P."/>
            <person name="Molpeceres G."/>
            <person name="Ruiz-Duenas F.J."/>
            <person name="Serrano A."/>
            <person name="Henrissat B."/>
            <person name="Drula E."/>
            <person name="Hughes K.W."/>
            <person name="Mata J.L."/>
            <person name="Ishikawa N.K."/>
            <person name="Vargas-Isla R."/>
            <person name="Ushijima S."/>
            <person name="Smith C.A."/>
            <person name="Ahrendt S."/>
            <person name="Andreopoulos W."/>
            <person name="He G."/>
            <person name="Labutti K."/>
            <person name="Lipzen A."/>
            <person name="Ng V."/>
            <person name="Sandor L."/>
            <person name="Barry K."/>
            <person name="Martinez A.T."/>
            <person name="Xiao Y."/>
            <person name="Gibbons J.G."/>
            <person name="Terashima K."/>
            <person name="Hibbett D.S."/>
            <person name="Grigoriev I.V."/>
        </authorList>
    </citation>
    <scope>NUCLEOTIDE SEQUENCE</scope>
    <source>
        <strain evidence="10">TFB10827</strain>
    </source>
</reference>
<feature type="compositionally biased region" description="Basic and acidic residues" evidence="8">
    <location>
        <begin position="926"/>
        <end position="943"/>
    </location>
</feature>
<evidence type="ECO:0000256" key="6">
    <source>
        <dbReference type="ARBA" id="ARBA00023212"/>
    </source>
</evidence>
<feature type="compositionally biased region" description="Low complexity" evidence="8">
    <location>
        <begin position="198"/>
        <end position="219"/>
    </location>
</feature>
<keyword evidence="4" id="KW-0963">Cytoplasm</keyword>
<feature type="compositionally biased region" description="Low complexity" evidence="8">
    <location>
        <begin position="805"/>
        <end position="819"/>
    </location>
</feature>
<keyword evidence="7" id="KW-0539">Nucleus</keyword>
<name>A0ABQ8QVA1_9AGAR</name>
<evidence type="ECO:0000256" key="7">
    <source>
        <dbReference type="ARBA" id="ARBA00023242"/>
    </source>
</evidence>
<proteinExistence type="inferred from homology"/>
<dbReference type="PANTHER" id="PTHR13142">
    <property type="entry name" value="INNER CENTROMERE PROTEIN"/>
    <property type="match status" value="1"/>
</dbReference>
<keyword evidence="6" id="KW-0206">Cytoskeleton</keyword>
<evidence type="ECO:0000256" key="1">
    <source>
        <dbReference type="ARBA" id="ARBA00004123"/>
    </source>
</evidence>
<feature type="region of interest" description="Disordered" evidence="8">
    <location>
        <begin position="189"/>
        <end position="220"/>
    </location>
</feature>
<comment type="subcellular location">
    <subcellularLocation>
        <location evidence="2">Cytoplasm</location>
        <location evidence="2">Cytoskeleton</location>
        <location evidence="2">Spindle</location>
    </subcellularLocation>
    <subcellularLocation>
        <location evidence="1">Nucleus</location>
    </subcellularLocation>
</comment>
<feature type="region of interest" description="Disordered" evidence="8">
    <location>
        <begin position="720"/>
        <end position="749"/>
    </location>
</feature>
<feature type="domain" description="Inner centromere protein ARK-binding" evidence="9">
    <location>
        <begin position="1052"/>
        <end position="1107"/>
    </location>
</feature>
<feature type="compositionally biased region" description="Pro residues" evidence="8">
    <location>
        <begin position="327"/>
        <end position="339"/>
    </location>
</feature>
<feature type="compositionally biased region" description="Polar residues" evidence="8">
    <location>
        <begin position="728"/>
        <end position="749"/>
    </location>
</feature>
<accession>A0ABQ8QVA1</accession>
<comment type="similarity">
    <text evidence="3">Belongs to the INCENP family.</text>
</comment>
<protein>
    <recommendedName>
        <fullName evidence="9">Inner centromere protein ARK-binding domain-containing protein</fullName>
    </recommendedName>
</protein>